<dbReference type="InterPro" id="IPR002401">
    <property type="entry name" value="Cyt_P450_E_grp-I"/>
</dbReference>
<dbReference type="Pfam" id="PF00067">
    <property type="entry name" value="p450"/>
    <property type="match status" value="1"/>
</dbReference>
<keyword evidence="2 5" id="KW-0479">Metal-binding</keyword>
<dbReference type="GO" id="GO:0016705">
    <property type="term" value="F:oxidoreductase activity, acting on paired donors, with incorporation or reduction of molecular oxygen"/>
    <property type="evidence" value="ECO:0007669"/>
    <property type="project" value="InterPro"/>
</dbReference>
<keyword evidence="9" id="KW-1185">Reference proteome</keyword>
<dbReference type="InterPro" id="IPR036396">
    <property type="entry name" value="Cyt_P450_sf"/>
</dbReference>
<feature type="transmembrane region" description="Helical" evidence="7">
    <location>
        <begin position="6"/>
        <end position="25"/>
    </location>
</feature>
<comment type="caution">
    <text evidence="8">The sequence shown here is derived from an EMBL/GenBank/DDBJ whole genome shotgun (WGS) entry which is preliminary data.</text>
</comment>
<evidence type="ECO:0000256" key="4">
    <source>
        <dbReference type="ARBA" id="ARBA00023004"/>
    </source>
</evidence>
<evidence type="ECO:0000256" key="6">
    <source>
        <dbReference type="RuleBase" id="RU000461"/>
    </source>
</evidence>
<dbReference type="InterPro" id="IPR050364">
    <property type="entry name" value="Cytochrome_P450_fung"/>
</dbReference>
<organism evidence="8 9">
    <name type="scientific">Lachnellula willkommii</name>
    <dbReference type="NCBI Taxonomy" id="215461"/>
    <lineage>
        <taxon>Eukaryota</taxon>
        <taxon>Fungi</taxon>
        <taxon>Dikarya</taxon>
        <taxon>Ascomycota</taxon>
        <taxon>Pezizomycotina</taxon>
        <taxon>Leotiomycetes</taxon>
        <taxon>Helotiales</taxon>
        <taxon>Lachnaceae</taxon>
        <taxon>Lachnellula</taxon>
    </lineage>
</organism>
<keyword evidence="7" id="KW-0472">Membrane</keyword>
<dbReference type="Proteomes" id="UP000315522">
    <property type="component" value="Unassembled WGS sequence"/>
</dbReference>
<evidence type="ECO:0000256" key="3">
    <source>
        <dbReference type="ARBA" id="ARBA00023002"/>
    </source>
</evidence>
<dbReference type="PANTHER" id="PTHR46300:SF5">
    <property type="entry name" value="CYTOCHROME P450"/>
    <property type="match status" value="1"/>
</dbReference>
<dbReference type="InterPro" id="IPR001128">
    <property type="entry name" value="Cyt_P450"/>
</dbReference>
<dbReference type="InterPro" id="IPR017972">
    <property type="entry name" value="Cyt_P450_CS"/>
</dbReference>
<dbReference type="GO" id="GO:0005506">
    <property type="term" value="F:iron ion binding"/>
    <property type="evidence" value="ECO:0007669"/>
    <property type="project" value="InterPro"/>
</dbReference>
<keyword evidence="7" id="KW-0812">Transmembrane</keyword>
<proteinExistence type="inferred from homology"/>
<dbReference type="PANTHER" id="PTHR46300">
    <property type="entry name" value="P450, PUTATIVE (EUROFUNG)-RELATED-RELATED"/>
    <property type="match status" value="1"/>
</dbReference>
<keyword evidence="7" id="KW-1133">Transmembrane helix</keyword>
<evidence type="ECO:0000313" key="9">
    <source>
        <dbReference type="Proteomes" id="UP000315522"/>
    </source>
</evidence>
<evidence type="ECO:0000256" key="5">
    <source>
        <dbReference type="PIRSR" id="PIRSR602401-1"/>
    </source>
</evidence>
<name>A0A559MIV8_9HELO</name>
<evidence type="ECO:0000256" key="1">
    <source>
        <dbReference type="ARBA" id="ARBA00010617"/>
    </source>
</evidence>
<dbReference type="PROSITE" id="PS00086">
    <property type="entry name" value="CYTOCHROME_P450"/>
    <property type="match status" value="1"/>
</dbReference>
<dbReference type="PRINTS" id="PR00463">
    <property type="entry name" value="EP450I"/>
</dbReference>
<gene>
    <name evidence="8" type="primary">psiH</name>
    <name evidence="8" type="ORF">LAWI1_G001930</name>
</gene>
<keyword evidence="3 6" id="KW-0560">Oxidoreductase</keyword>
<dbReference type="AlphaFoldDB" id="A0A559MIV8"/>
<comment type="similarity">
    <text evidence="1 6">Belongs to the cytochrome P450 family.</text>
</comment>
<sequence>MGIPITSPYITLLSAAGLVIVLAIFKFRNRRTLPYPPGPPGEFLIGHLRVIPFEDSPTAYLNWGREYKSDVLYFNTLRQPIIVLNSVKACVDLLDKRGANYADRPRFVLLELLGWGMTLTWLRWSPKMQQHRRMLQSPFTKSKVSQYQSLQMKETHRLVKGMMKSPLDWELELRRFAIAVVANVGYGVDINTVDHQWVDLSDAAGYATSHAGAPGGTIVDRFPPVRYLPDWLPGLRALKYAHDNKSAIEEGVTNSSFIHNLLEKYMSNEKRSLPNEFTLADIKGSAAAIIIAGSDTTMTTLVVFILMMMCNQEVRKKAQAEVDAAIGSDRLPEFDDLEGLKYLNYTRLEVLRIAPLSPLGIPHRNLKDDEYKGMLIPKGSIIYQNVFAMHRDPDVYSNPYDFDPDRYIPKSEGGRGEPYPVGNFGFGRRVCPGQYLANNTVSIVMATILSTLNIDWPIGPSGKPTPFEPGWSKIGQYHPLEFQCTMEPRSETAKDLIYKSI</sequence>
<accession>A0A559MIV8</accession>
<evidence type="ECO:0000256" key="7">
    <source>
        <dbReference type="SAM" id="Phobius"/>
    </source>
</evidence>
<keyword evidence="4 5" id="KW-0408">Iron</keyword>
<reference evidence="8 9" key="1">
    <citation type="submission" date="2018-05" db="EMBL/GenBank/DDBJ databases">
        <title>Genome sequencing and assembly of the regulated plant pathogen Lachnellula willkommii and related sister species for the development of diagnostic species identification markers.</title>
        <authorList>
            <person name="Giroux E."/>
            <person name="Bilodeau G."/>
        </authorList>
    </citation>
    <scope>NUCLEOTIDE SEQUENCE [LARGE SCALE GENOMIC DNA]</scope>
    <source>
        <strain evidence="8 9">CBS 172.35</strain>
    </source>
</reference>
<protein>
    <submittedName>
        <fullName evidence="8">Cytochrome P450 monooxygenase</fullName>
    </submittedName>
</protein>
<keyword evidence="6 8" id="KW-0503">Monooxygenase</keyword>
<keyword evidence="5 6" id="KW-0349">Heme</keyword>
<feature type="binding site" description="axial binding residue" evidence="5">
    <location>
        <position position="431"/>
    </location>
    <ligand>
        <name>heme</name>
        <dbReference type="ChEBI" id="CHEBI:30413"/>
    </ligand>
    <ligandPart>
        <name>Fe</name>
        <dbReference type="ChEBI" id="CHEBI:18248"/>
    </ligandPart>
</feature>
<comment type="cofactor">
    <cofactor evidence="5">
        <name>heme</name>
        <dbReference type="ChEBI" id="CHEBI:30413"/>
    </cofactor>
</comment>
<dbReference type="EMBL" id="QGML01000225">
    <property type="protein sequence ID" value="TVY92901.1"/>
    <property type="molecule type" value="Genomic_DNA"/>
</dbReference>
<evidence type="ECO:0000256" key="2">
    <source>
        <dbReference type="ARBA" id="ARBA00022723"/>
    </source>
</evidence>
<evidence type="ECO:0000313" key="8">
    <source>
        <dbReference type="EMBL" id="TVY92901.1"/>
    </source>
</evidence>
<dbReference type="SUPFAM" id="SSF48264">
    <property type="entry name" value="Cytochrome P450"/>
    <property type="match status" value="1"/>
</dbReference>
<feature type="transmembrane region" description="Helical" evidence="7">
    <location>
        <begin position="107"/>
        <end position="124"/>
    </location>
</feature>
<dbReference type="GO" id="GO:0004497">
    <property type="term" value="F:monooxygenase activity"/>
    <property type="evidence" value="ECO:0007669"/>
    <property type="project" value="UniProtKB-KW"/>
</dbReference>
<dbReference type="CDD" id="cd11065">
    <property type="entry name" value="CYP64-like"/>
    <property type="match status" value="1"/>
</dbReference>
<dbReference type="Gene3D" id="1.10.630.10">
    <property type="entry name" value="Cytochrome P450"/>
    <property type="match status" value="1"/>
</dbReference>
<dbReference type="GO" id="GO:0020037">
    <property type="term" value="F:heme binding"/>
    <property type="evidence" value="ECO:0007669"/>
    <property type="project" value="InterPro"/>
</dbReference>